<proteinExistence type="predicted"/>
<dbReference type="Proteomes" id="UP000464178">
    <property type="component" value="Chromosome"/>
</dbReference>
<evidence type="ECO:0000313" key="1">
    <source>
        <dbReference type="EMBL" id="VTR95250.1"/>
    </source>
</evidence>
<dbReference type="EMBL" id="LR593886">
    <property type="protein sequence ID" value="VTR95250.1"/>
    <property type="molecule type" value="Genomic_DNA"/>
</dbReference>
<reference evidence="1 2" key="1">
    <citation type="submission" date="2019-05" db="EMBL/GenBank/DDBJ databases">
        <authorList>
            <consortium name="Science for Life Laboratories"/>
        </authorList>
    </citation>
    <scope>NUCLEOTIDE SEQUENCE [LARGE SCALE GENOMIC DNA]</scope>
    <source>
        <strain evidence="1">Soil9</strain>
    </source>
</reference>
<organism evidence="1 2">
    <name type="scientific">Gemmata massiliana</name>
    <dbReference type="NCBI Taxonomy" id="1210884"/>
    <lineage>
        <taxon>Bacteria</taxon>
        <taxon>Pseudomonadati</taxon>
        <taxon>Planctomycetota</taxon>
        <taxon>Planctomycetia</taxon>
        <taxon>Gemmatales</taxon>
        <taxon>Gemmataceae</taxon>
        <taxon>Gemmata</taxon>
    </lineage>
</organism>
<dbReference type="AlphaFoldDB" id="A0A6P2D740"/>
<gene>
    <name evidence="1" type="ORF">SOIL9_24640</name>
</gene>
<evidence type="ECO:0000313" key="2">
    <source>
        <dbReference type="Proteomes" id="UP000464178"/>
    </source>
</evidence>
<protein>
    <submittedName>
        <fullName evidence="1">Uncharacterized protein</fullName>
    </submittedName>
</protein>
<sequence>MIRRSVSCSWCGMINNVDDPSRWWCANCCHRANAPMSECDCLMCQRTPEEMAAQRVEDLKELEKMLNDPKRNL</sequence>
<dbReference type="KEGG" id="gms:SOIL9_24640"/>
<dbReference type="RefSeq" id="WP_162669690.1">
    <property type="nucleotide sequence ID" value="NZ_LR593886.1"/>
</dbReference>
<accession>A0A6P2D740</accession>
<keyword evidence="2" id="KW-1185">Reference proteome</keyword>
<name>A0A6P2D740_9BACT</name>